<keyword evidence="1" id="KW-0812">Transmembrane</keyword>
<keyword evidence="4" id="KW-1185">Reference proteome</keyword>
<dbReference type="CDD" id="cd01060">
    <property type="entry name" value="Membrane-FADS-like"/>
    <property type="match status" value="1"/>
</dbReference>
<feature type="transmembrane region" description="Helical" evidence="1">
    <location>
        <begin position="144"/>
        <end position="163"/>
    </location>
</feature>
<reference evidence="3" key="1">
    <citation type="submission" date="2023-03" db="EMBL/GenBank/DDBJ databases">
        <title>Chitinimonas shenzhenensis gen. nov., sp. nov., a novel member of family Burkholderiaceae isolated from activated sludge collected in Shen Zhen, China.</title>
        <authorList>
            <person name="Wang X."/>
        </authorList>
    </citation>
    <scope>NUCLEOTIDE SEQUENCE</scope>
    <source>
        <strain evidence="3">DQS-5</strain>
    </source>
</reference>
<feature type="transmembrane region" description="Helical" evidence="1">
    <location>
        <begin position="21"/>
        <end position="43"/>
    </location>
</feature>
<evidence type="ECO:0000259" key="2">
    <source>
        <dbReference type="Pfam" id="PF00487"/>
    </source>
</evidence>
<name>A0ABT7E0I3_9NEIS</name>
<dbReference type="InterPro" id="IPR005804">
    <property type="entry name" value="FA_desaturase_dom"/>
</dbReference>
<feature type="domain" description="Fatty acid desaturase" evidence="2">
    <location>
        <begin position="53"/>
        <end position="285"/>
    </location>
</feature>
<evidence type="ECO:0000256" key="1">
    <source>
        <dbReference type="SAM" id="Phobius"/>
    </source>
</evidence>
<gene>
    <name evidence="3" type="ORF">PZA18_17335</name>
</gene>
<dbReference type="RefSeq" id="WP_284102133.1">
    <property type="nucleotide sequence ID" value="NZ_JARRAF010000024.1"/>
</dbReference>
<protein>
    <submittedName>
        <fullName evidence="3">Fatty acid desaturase</fullName>
    </submittedName>
</protein>
<evidence type="ECO:0000313" key="3">
    <source>
        <dbReference type="EMBL" id="MDK2125820.1"/>
    </source>
</evidence>
<comment type="caution">
    <text evidence="3">The sequence shown here is derived from an EMBL/GenBank/DDBJ whole genome shotgun (WGS) entry which is preliminary data.</text>
</comment>
<organism evidence="3 4">
    <name type="scientific">Parachitinimonas caeni</name>
    <dbReference type="NCBI Taxonomy" id="3031301"/>
    <lineage>
        <taxon>Bacteria</taxon>
        <taxon>Pseudomonadati</taxon>
        <taxon>Pseudomonadota</taxon>
        <taxon>Betaproteobacteria</taxon>
        <taxon>Neisseriales</taxon>
        <taxon>Chitinibacteraceae</taxon>
        <taxon>Parachitinimonas</taxon>
    </lineage>
</organism>
<proteinExistence type="predicted"/>
<sequence length="317" mass="36583">METVNSGRPGSFSRRRQPPVIAERLNLLLISAVAVLTLGLLWLGSHLPLGGTLLCGLLMAFVLLTNYALMHEAAHRVLHGQRWLNDLLGSFAGMLFPMSFTLLRFGHAVHHCCNRTDHEMFDYYYPHDRLWLKYGQWYGLISGLYYPLVPLGSILLAVAPALLRSGPFRRARTTAVLFDDFGAPQIRRVRIEVVATAVFWWAMFAWLDLQWQSVLLMYACFGFNWATRQYVTHAFSRRDVMSGAWNMRVSRPMGWILLNGQWDLVHHQQPWLPWTELAKAGQNSEPPVSYWRHYFRQWLGPRPNTEPAPQPLPRMPD</sequence>
<feature type="transmembrane region" description="Helical" evidence="1">
    <location>
        <begin position="82"/>
        <end position="100"/>
    </location>
</feature>
<dbReference type="EMBL" id="JARRAF010000024">
    <property type="protein sequence ID" value="MDK2125820.1"/>
    <property type="molecule type" value="Genomic_DNA"/>
</dbReference>
<dbReference type="Pfam" id="PF00487">
    <property type="entry name" value="FA_desaturase"/>
    <property type="match status" value="1"/>
</dbReference>
<evidence type="ECO:0000313" key="4">
    <source>
        <dbReference type="Proteomes" id="UP001172778"/>
    </source>
</evidence>
<keyword evidence="1" id="KW-1133">Transmembrane helix</keyword>
<feature type="transmembrane region" description="Helical" evidence="1">
    <location>
        <begin position="49"/>
        <end position="70"/>
    </location>
</feature>
<keyword evidence="1" id="KW-0472">Membrane</keyword>
<dbReference type="Proteomes" id="UP001172778">
    <property type="component" value="Unassembled WGS sequence"/>
</dbReference>
<accession>A0ABT7E0I3</accession>